<organism evidence="2 3">
    <name type="scientific">Candidatus Filomicrobium marinum</name>
    <dbReference type="NCBI Taxonomy" id="1608628"/>
    <lineage>
        <taxon>Bacteria</taxon>
        <taxon>Pseudomonadati</taxon>
        <taxon>Pseudomonadota</taxon>
        <taxon>Alphaproteobacteria</taxon>
        <taxon>Hyphomicrobiales</taxon>
        <taxon>Hyphomicrobiaceae</taxon>
        <taxon>Filomicrobium</taxon>
    </lineage>
</organism>
<protein>
    <submittedName>
        <fullName evidence="2">Uncharacterized protein</fullName>
    </submittedName>
</protein>
<sequence>MRNFAFIPLMCLAASSSLAQEFPGRVESLITPDVIEEIKGWSSQPIVKLAVEAQNQRHGVLTQDEIDELDKTWREEAQADDKPLISATIASPLSNYLLKRQAASVGLYKEIFIMDVNGLNVGQSSITTDYWQGDEAKFQKTFAIGPTEIFIDKPEFDDGLKIWTSQVSMTLADKDSGDAFGAITVEINLTELSRRRTPAF</sequence>
<dbReference type="AlphaFoldDB" id="A0A0D6JFR9"/>
<accession>A0A0D6JFR9</accession>
<dbReference type="KEGG" id="fil:BN1229_v1_1890"/>
<dbReference type="KEGG" id="fiy:BN1229_v1_1893"/>
<keyword evidence="1" id="KW-0732">Signal</keyword>
<dbReference type="Proteomes" id="UP000033187">
    <property type="component" value="Chromosome 1"/>
</dbReference>
<name>A0A0D6JFR9_9HYPH</name>
<dbReference type="EMBL" id="LN829119">
    <property type="protein sequence ID" value="CPR18847.1"/>
    <property type="molecule type" value="Genomic_DNA"/>
</dbReference>
<feature type="signal peptide" evidence="1">
    <location>
        <begin position="1"/>
        <end position="19"/>
    </location>
</feature>
<evidence type="ECO:0000313" key="3">
    <source>
        <dbReference type="Proteomes" id="UP000033187"/>
    </source>
</evidence>
<evidence type="ECO:0000313" key="2">
    <source>
        <dbReference type="EMBL" id="CPR18847.1"/>
    </source>
</evidence>
<gene>
    <name evidence="2" type="ORF">YBN1229_v1_1893</name>
</gene>
<keyword evidence="3" id="KW-1185">Reference proteome</keyword>
<reference evidence="3" key="1">
    <citation type="submission" date="2015-02" db="EMBL/GenBank/DDBJ databases">
        <authorList>
            <person name="Chooi Y.-H."/>
        </authorList>
    </citation>
    <scope>NUCLEOTIDE SEQUENCE [LARGE SCALE GENOMIC DNA]</scope>
    <source>
        <strain evidence="3">strain Y</strain>
    </source>
</reference>
<proteinExistence type="predicted"/>
<evidence type="ECO:0000256" key="1">
    <source>
        <dbReference type="SAM" id="SignalP"/>
    </source>
</evidence>
<feature type="chain" id="PRO_5002306366" evidence="1">
    <location>
        <begin position="20"/>
        <end position="200"/>
    </location>
</feature>